<gene>
    <name evidence="2" type="ORF">GTA08_BOTSDO07913</name>
</gene>
<keyword evidence="3" id="KW-1185">Reference proteome</keyword>
<name>A0A8H4IRB3_9PEZI</name>
<dbReference type="AlphaFoldDB" id="A0A8H4IRB3"/>
<feature type="compositionally biased region" description="Pro residues" evidence="1">
    <location>
        <begin position="214"/>
        <end position="224"/>
    </location>
</feature>
<dbReference type="EMBL" id="WWBZ02000051">
    <property type="protein sequence ID" value="KAF4303783.1"/>
    <property type="molecule type" value="Genomic_DNA"/>
</dbReference>
<comment type="caution">
    <text evidence="2">The sequence shown here is derived from an EMBL/GenBank/DDBJ whole genome shotgun (WGS) entry which is preliminary data.</text>
</comment>
<reference evidence="2" key="1">
    <citation type="submission" date="2020-04" db="EMBL/GenBank/DDBJ databases">
        <title>Genome Assembly and Annotation of Botryosphaeria dothidea sdau 11-99, a Latent Pathogen of Apple Fruit Ring Rot in China.</title>
        <authorList>
            <person name="Yu C."/>
            <person name="Diao Y."/>
            <person name="Lu Q."/>
            <person name="Zhao J."/>
            <person name="Cui S."/>
            <person name="Peng C."/>
            <person name="He B."/>
            <person name="Liu H."/>
        </authorList>
    </citation>
    <scope>NUCLEOTIDE SEQUENCE [LARGE SCALE GENOMIC DNA]</scope>
    <source>
        <strain evidence="2">Sdau11-99</strain>
    </source>
</reference>
<proteinExistence type="predicted"/>
<accession>A0A8H4IRB3</accession>
<feature type="region of interest" description="Disordered" evidence="1">
    <location>
        <begin position="263"/>
        <end position="325"/>
    </location>
</feature>
<organism evidence="2 3">
    <name type="scientific">Botryosphaeria dothidea</name>
    <dbReference type="NCBI Taxonomy" id="55169"/>
    <lineage>
        <taxon>Eukaryota</taxon>
        <taxon>Fungi</taxon>
        <taxon>Dikarya</taxon>
        <taxon>Ascomycota</taxon>
        <taxon>Pezizomycotina</taxon>
        <taxon>Dothideomycetes</taxon>
        <taxon>Dothideomycetes incertae sedis</taxon>
        <taxon>Botryosphaeriales</taxon>
        <taxon>Botryosphaeriaceae</taxon>
        <taxon>Botryosphaeria</taxon>
    </lineage>
</organism>
<evidence type="ECO:0008006" key="4">
    <source>
        <dbReference type="Google" id="ProtNLM"/>
    </source>
</evidence>
<feature type="region of interest" description="Disordered" evidence="1">
    <location>
        <begin position="205"/>
        <end position="226"/>
    </location>
</feature>
<evidence type="ECO:0000256" key="1">
    <source>
        <dbReference type="SAM" id="MobiDB-lite"/>
    </source>
</evidence>
<sequence length="340" mass="36436">MDSVAFFALRQIPSAMAAGHHCNLCGDEFQLLPGESSARIPMQMPDCGRAFHLGCLIATFQVQLRLPPYHCMCPACHIHGLINYRPLTIVHGRTSFLLKVMHIRHRGAAEFQIELLPADFDRNTPTRPQPLRGLPLPALVVSVNPRPVLSPAIAIARDGRLNPFIRTHAAQAAQAAEFAGASREAQLATANRAAQAAQAALIARANRAAQPARQPQPAPAPQPAPQRIIHLPHIPANAAPALQQAPQQLTQPTAVRPAPEQIAPAVPSMTPAELAAATAEKAESESESDSLFTELIEEIESSPIPAPASAPAPVQSQVQEEQPDQDMLEAAEALLMLSRQ</sequence>
<evidence type="ECO:0000313" key="2">
    <source>
        <dbReference type="EMBL" id="KAF4303783.1"/>
    </source>
</evidence>
<dbReference type="SUPFAM" id="SSF57850">
    <property type="entry name" value="RING/U-box"/>
    <property type="match status" value="1"/>
</dbReference>
<dbReference type="Proteomes" id="UP000572817">
    <property type="component" value="Unassembled WGS sequence"/>
</dbReference>
<protein>
    <recommendedName>
        <fullName evidence="4">RING-type domain-containing protein</fullName>
    </recommendedName>
</protein>
<evidence type="ECO:0000313" key="3">
    <source>
        <dbReference type="Proteomes" id="UP000572817"/>
    </source>
</evidence>